<dbReference type="Gene3D" id="3.30.470.20">
    <property type="entry name" value="ATP-grasp fold, B domain"/>
    <property type="match status" value="1"/>
</dbReference>
<dbReference type="InterPro" id="IPR011054">
    <property type="entry name" value="Rudment_hybrid_motif"/>
</dbReference>
<evidence type="ECO:0000256" key="13">
    <source>
        <dbReference type="HAMAP-Rule" id="MF_00138"/>
    </source>
</evidence>
<dbReference type="SUPFAM" id="SSF51246">
    <property type="entry name" value="Rudiment single hybrid motif"/>
    <property type="match status" value="1"/>
</dbReference>
<evidence type="ECO:0000256" key="2">
    <source>
        <dbReference type="ARBA" id="ARBA00005174"/>
    </source>
</evidence>
<gene>
    <name evidence="13" type="primary">purD</name>
    <name evidence="16" type="ORF">C3B64_16985</name>
</gene>
<evidence type="ECO:0000256" key="5">
    <source>
        <dbReference type="ARBA" id="ARBA00022723"/>
    </source>
</evidence>
<keyword evidence="5" id="KW-0479">Metal-binding</keyword>
<dbReference type="InterPro" id="IPR011761">
    <property type="entry name" value="ATP-grasp"/>
</dbReference>
<name>A0AAU8Z170_CLOBO</name>
<dbReference type="EMBL" id="CP027776">
    <property type="protein sequence ID" value="AVP65843.1"/>
    <property type="molecule type" value="Genomic_DNA"/>
</dbReference>
<comment type="pathway">
    <text evidence="2 13">Purine metabolism; IMP biosynthesis via de novo pathway; N(1)-(5-phospho-D-ribosyl)glycinamide from 5-phospho-alpha-D-ribose 1-diphosphate: step 2/2.</text>
</comment>
<dbReference type="GO" id="GO:0006189">
    <property type="term" value="P:'de novo' IMP biosynthetic process"/>
    <property type="evidence" value="ECO:0007669"/>
    <property type="project" value="UniProtKB-UniRule"/>
</dbReference>
<dbReference type="Pfam" id="PF02843">
    <property type="entry name" value="GARS_C"/>
    <property type="match status" value="1"/>
</dbReference>
<evidence type="ECO:0000256" key="4">
    <source>
        <dbReference type="ARBA" id="ARBA00022598"/>
    </source>
</evidence>
<dbReference type="Gene3D" id="3.90.600.10">
    <property type="entry name" value="Phosphoribosylglycinamide synthetase, C-terminal domain"/>
    <property type="match status" value="1"/>
</dbReference>
<comment type="catalytic activity">
    <reaction evidence="13">
        <text>5-phospho-beta-D-ribosylamine + glycine + ATP = N(1)-(5-phospho-beta-D-ribosyl)glycinamide + ADP + phosphate + H(+)</text>
        <dbReference type="Rhea" id="RHEA:17453"/>
        <dbReference type="ChEBI" id="CHEBI:15378"/>
        <dbReference type="ChEBI" id="CHEBI:30616"/>
        <dbReference type="ChEBI" id="CHEBI:43474"/>
        <dbReference type="ChEBI" id="CHEBI:57305"/>
        <dbReference type="ChEBI" id="CHEBI:58681"/>
        <dbReference type="ChEBI" id="CHEBI:143788"/>
        <dbReference type="ChEBI" id="CHEBI:456216"/>
        <dbReference type="EC" id="6.3.4.13"/>
    </reaction>
</comment>
<sequence>MKILIIGSGGREHAIAWKIGKNPLVEKIFCAPGNGCTALEHKCENIKISSNEELLEFALKNNVHLTIVGPEVPLMDGIVDLFKDKGLNIFGPDKKAALLEGSKAFAKDFMKKYNIKTAAYEVFEEEEKALEYLKNSEHPVVIKADGLAAGKGVVISNSFEESKNTLEEFMTKDKFNGAGKRVVIEEFLEGPEASILSITDGETIIPFISSKDHKQIYDGGLGSNTGGMGVISPNPYCTEEVLKDFDKNILKPTLKGLQEENLKFSGIIFFGIMITKKGPYLLEYNLRMGDPETEAVLPLMESDLLDLILISINKELKNANIKWEKAYSTCVIAASKGYPGNYKKGFLINGIENLEGIFGAGVKLENNKLLTNGGRVLCTQALGETLEESIKKAYDKMKKIDFEGIYYRKDIGK</sequence>
<evidence type="ECO:0000313" key="16">
    <source>
        <dbReference type="EMBL" id="AVP65843.1"/>
    </source>
</evidence>
<evidence type="ECO:0000256" key="10">
    <source>
        <dbReference type="ARBA" id="ARBA00038345"/>
    </source>
</evidence>
<evidence type="ECO:0000256" key="12">
    <source>
        <dbReference type="ARBA" id="ARBA00042864"/>
    </source>
</evidence>
<evidence type="ECO:0000256" key="7">
    <source>
        <dbReference type="ARBA" id="ARBA00022755"/>
    </source>
</evidence>
<reference evidence="16 17" key="1">
    <citation type="submission" date="2018-01" db="EMBL/GenBank/DDBJ databases">
        <title>Genetic Diversity of Clostridium botulinum in seafood.</title>
        <authorList>
            <person name="Athira V."/>
            <person name="Arun Jyothi P.V."/>
            <person name="Lalitha K.V."/>
            <person name="Joseph T.C."/>
        </authorList>
    </citation>
    <scope>NUCLEOTIDE SEQUENCE [LARGE SCALE GENOMIC DNA]</scope>
    <source>
        <strain evidence="16 17">Mfbjulcb5</strain>
    </source>
</reference>
<evidence type="ECO:0000256" key="14">
    <source>
        <dbReference type="PROSITE-ProRule" id="PRU00409"/>
    </source>
</evidence>
<dbReference type="GO" id="GO:0046872">
    <property type="term" value="F:metal ion binding"/>
    <property type="evidence" value="ECO:0007669"/>
    <property type="project" value="UniProtKB-KW"/>
</dbReference>
<dbReference type="PANTHER" id="PTHR43472:SF1">
    <property type="entry name" value="PHOSPHORIBOSYLAMINE--GLYCINE LIGASE, CHLOROPLASTIC"/>
    <property type="match status" value="1"/>
</dbReference>
<evidence type="ECO:0000256" key="1">
    <source>
        <dbReference type="ARBA" id="ARBA00001936"/>
    </source>
</evidence>
<dbReference type="InterPro" id="IPR000115">
    <property type="entry name" value="PRibGlycinamide_synth"/>
</dbReference>
<accession>A0AAU8Z170</accession>
<evidence type="ECO:0000256" key="6">
    <source>
        <dbReference type="ARBA" id="ARBA00022741"/>
    </source>
</evidence>
<dbReference type="Gene3D" id="3.40.50.20">
    <property type="match status" value="1"/>
</dbReference>
<dbReference type="InterPro" id="IPR020560">
    <property type="entry name" value="PRibGlycinamide_synth_C-dom"/>
</dbReference>
<protein>
    <recommendedName>
        <fullName evidence="3 13">Phosphoribosylamine--glycine ligase</fullName>
        <ecNumber evidence="3 13">6.3.4.13</ecNumber>
    </recommendedName>
    <alternativeName>
        <fullName evidence="13">GARS</fullName>
    </alternativeName>
    <alternativeName>
        <fullName evidence="11 13">Glycinamide ribonucleotide synthetase</fullName>
    </alternativeName>
    <alternativeName>
        <fullName evidence="12 13">Phosphoribosylglycinamide synthetase</fullName>
    </alternativeName>
</protein>
<dbReference type="InterPro" id="IPR020561">
    <property type="entry name" value="PRibGlycinamid_synth_ATP-grasp"/>
</dbReference>
<evidence type="ECO:0000313" key="17">
    <source>
        <dbReference type="Proteomes" id="UP000238070"/>
    </source>
</evidence>
<dbReference type="EC" id="6.3.4.13" evidence="3 13"/>
<dbReference type="InterPro" id="IPR016185">
    <property type="entry name" value="PreATP-grasp_dom_sf"/>
</dbReference>
<dbReference type="SUPFAM" id="SSF56059">
    <property type="entry name" value="Glutathione synthetase ATP-binding domain-like"/>
    <property type="match status" value="1"/>
</dbReference>
<keyword evidence="9" id="KW-0464">Manganese</keyword>
<dbReference type="InterPro" id="IPR037123">
    <property type="entry name" value="PRibGlycinamide_synth_C_sf"/>
</dbReference>
<dbReference type="GO" id="GO:0009113">
    <property type="term" value="P:purine nucleobase biosynthetic process"/>
    <property type="evidence" value="ECO:0007669"/>
    <property type="project" value="InterPro"/>
</dbReference>
<dbReference type="GO" id="GO:0005524">
    <property type="term" value="F:ATP binding"/>
    <property type="evidence" value="ECO:0007669"/>
    <property type="project" value="UniProtKB-UniRule"/>
</dbReference>
<evidence type="ECO:0000259" key="15">
    <source>
        <dbReference type="PROSITE" id="PS50975"/>
    </source>
</evidence>
<dbReference type="RefSeq" id="WP_003494648.1">
    <property type="nucleotide sequence ID" value="NZ_CP027775.1"/>
</dbReference>
<dbReference type="SMART" id="SM01209">
    <property type="entry name" value="GARS_A"/>
    <property type="match status" value="1"/>
</dbReference>
<keyword evidence="7 13" id="KW-0658">Purine biosynthesis</keyword>
<dbReference type="SMART" id="SM01210">
    <property type="entry name" value="GARS_C"/>
    <property type="match status" value="1"/>
</dbReference>
<dbReference type="Pfam" id="PF02844">
    <property type="entry name" value="GARS_N"/>
    <property type="match status" value="1"/>
</dbReference>
<dbReference type="AlphaFoldDB" id="A0AAU8Z170"/>
<comment type="similarity">
    <text evidence="10 13">Belongs to the GARS family.</text>
</comment>
<evidence type="ECO:0000256" key="9">
    <source>
        <dbReference type="ARBA" id="ARBA00023211"/>
    </source>
</evidence>
<dbReference type="NCBIfam" id="TIGR00877">
    <property type="entry name" value="purD"/>
    <property type="match status" value="1"/>
</dbReference>
<dbReference type="InterPro" id="IPR020562">
    <property type="entry name" value="PRibGlycinamide_synth_N"/>
</dbReference>
<evidence type="ECO:0000256" key="8">
    <source>
        <dbReference type="ARBA" id="ARBA00022840"/>
    </source>
</evidence>
<organism evidence="16 17">
    <name type="scientific">Clostridium botulinum</name>
    <dbReference type="NCBI Taxonomy" id="1491"/>
    <lineage>
        <taxon>Bacteria</taxon>
        <taxon>Bacillati</taxon>
        <taxon>Bacillota</taxon>
        <taxon>Clostridia</taxon>
        <taxon>Eubacteriales</taxon>
        <taxon>Clostridiaceae</taxon>
        <taxon>Clostridium</taxon>
    </lineage>
</organism>
<evidence type="ECO:0000256" key="3">
    <source>
        <dbReference type="ARBA" id="ARBA00013255"/>
    </source>
</evidence>
<dbReference type="PANTHER" id="PTHR43472">
    <property type="entry name" value="PHOSPHORIBOSYLAMINE--GLYCINE LIGASE"/>
    <property type="match status" value="1"/>
</dbReference>
<dbReference type="InterPro" id="IPR013815">
    <property type="entry name" value="ATP_grasp_subdomain_1"/>
</dbReference>
<dbReference type="Proteomes" id="UP000238070">
    <property type="component" value="Chromosome"/>
</dbReference>
<dbReference type="GO" id="GO:0004637">
    <property type="term" value="F:phosphoribosylamine-glycine ligase activity"/>
    <property type="evidence" value="ECO:0007669"/>
    <property type="project" value="UniProtKB-UniRule"/>
</dbReference>
<dbReference type="HAMAP" id="MF_00138">
    <property type="entry name" value="GARS"/>
    <property type="match status" value="1"/>
</dbReference>
<dbReference type="SUPFAM" id="SSF52440">
    <property type="entry name" value="PreATP-grasp domain"/>
    <property type="match status" value="1"/>
</dbReference>
<dbReference type="FunFam" id="3.40.50.20:FF:000006">
    <property type="entry name" value="Phosphoribosylamine--glycine ligase, chloroplastic"/>
    <property type="match status" value="1"/>
</dbReference>
<dbReference type="PROSITE" id="PS50975">
    <property type="entry name" value="ATP_GRASP"/>
    <property type="match status" value="1"/>
</dbReference>
<dbReference type="Pfam" id="PF01071">
    <property type="entry name" value="GARS_A"/>
    <property type="match status" value="1"/>
</dbReference>
<dbReference type="Gene3D" id="3.30.1490.20">
    <property type="entry name" value="ATP-grasp fold, A domain"/>
    <property type="match status" value="1"/>
</dbReference>
<keyword evidence="4 13" id="KW-0436">Ligase</keyword>
<comment type="cofactor">
    <cofactor evidence="1">
        <name>Mn(2+)</name>
        <dbReference type="ChEBI" id="CHEBI:29035"/>
    </cofactor>
</comment>
<keyword evidence="6 14" id="KW-0547">Nucleotide-binding</keyword>
<feature type="domain" description="ATP-grasp" evidence="15">
    <location>
        <begin position="107"/>
        <end position="313"/>
    </location>
</feature>
<keyword evidence="8 14" id="KW-0067">ATP-binding</keyword>
<evidence type="ECO:0000256" key="11">
    <source>
        <dbReference type="ARBA" id="ARBA00042242"/>
    </source>
</evidence>
<proteinExistence type="inferred from homology"/>